<dbReference type="PATRIC" id="fig|43658.5.peg.5018"/>
<name>A0A0F4QAB4_9GAMM</name>
<gene>
    <name evidence="1" type="ORF">TW77_23600</name>
</gene>
<comment type="caution">
    <text evidence="1">The sequence shown here is derived from an EMBL/GenBank/DDBJ whole genome shotgun (WGS) entry which is preliminary data.</text>
</comment>
<organism evidence="1 2">
    <name type="scientific">Pseudoalteromonas rubra</name>
    <dbReference type="NCBI Taxonomy" id="43658"/>
    <lineage>
        <taxon>Bacteria</taxon>
        <taxon>Pseudomonadati</taxon>
        <taxon>Pseudomonadota</taxon>
        <taxon>Gammaproteobacteria</taxon>
        <taxon>Alteromonadales</taxon>
        <taxon>Pseudoalteromonadaceae</taxon>
        <taxon>Pseudoalteromonas</taxon>
    </lineage>
</organism>
<dbReference type="EMBL" id="JXYA01000098">
    <property type="protein sequence ID" value="KJZ04279.1"/>
    <property type="molecule type" value="Genomic_DNA"/>
</dbReference>
<evidence type="ECO:0000313" key="1">
    <source>
        <dbReference type="EMBL" id="KJZ04279.1"/>
    </source>
</evidence>
<proteinExistence type="predicted"/>
<evidence type="ECO:0000313" key="2">
    <source>
        <dbReference type="Proteomes" id="UP000033452"/>
    </source>
</evidence>
<dbReference type="RefSeq" id="WP_046007423.1">
    <property type="nucleotide sequence ID" value="NZ_JXYA01000098.1"/>
</dbReference>
<keyword evidence="2" id="KW-1185">Reference proteome</keyword>
<reference evidence="1 2" key="1">
    <citation type="journal article" date="2015" name="BMC Genomics">
        <title>Genome mining reveals unlocked bioactive potential of marine Gram-negative bacteria.</title>
        <authorList>
            <person name="Machado H."/>
            <person name="Sonnenschein E.C."/>
            <person name="Melchiorsen J."/>
            <person name="Gram L."/>
        </authorList>
    </citation>
    <scope>NUCLEOTIDE SEQUENCE [LARGE SCALE GENOMIC DNA]</scope>
    <source>
        <strain evidence="1 2">S2471</strain>
    </source>
</reference>
<dbReference type="Proteomes" id="UP000033452">
    <property type="component" value="Unassembled WGS sequence"/>
</dbReference>
<dbReference type="OrthoDB" id="6297572at2"/>
<dbReference type="AlphaFoldDB" id="A0A0F4QAB4"/>
<sequence length="59" mass="6910">MARTKFYTDKELSYLLNQQLIGDCLDDHFQPEGLECSLINVADADLNMGYDQQINFYRM</sequence>
<accession>A0A0F4QAB4</accession>
<protein>
    <submittedName>
        <fullName evidence="1">Uncharacterized protein</fullName>
    </submittedName>
</protein>